<feature type="transmembrane region" description="Helical" evidence="1">
    <location>
        <begin position="516"/>
        <end position="535"/>
    </location>
</feature>
<dbReference type="GO" id="GO:0042910">
    <property type="term" value="F:xenobiotic transmembrane transporter activity"/>
    <property type="evidence" value="ECO:0007669"/>
    <property type="project" value="TreeGrafter"/>
</dbReference>
<feature type="transmembrane region" description="Helical" evidence="1">
    <location>
        <begin position="392"/>
        <end position="412"/>
    </location>
</feature>
<organism evidence="2 3">
    <name type="scientific">Anseongella ginsenosidimutans</name>
    <dbReference type="NCBI Taxonomy" id="496056"/>
    <lineage>
        <taxon>Bacteria</taxon>
        <taxon>Pseudomonadati</taxon>
        <taxon>Bacteroidota</taxon>
        <taxon>Sphingobacteriia</taxon>
        <taxon>Sphingobacteriales</taxon>
        <taxon>Sphingobacteriaceae</taxon>
        <taxon>Anseongella</taxon>
    </lineage>
</organism>
<dbReference type="Gene3D" id="3.30.70.1430">
    <property type="entry name" value="Multidrug efflux transporter AcrB pore domain"/>
    <property type="match status" value="2"/>
</dbReference>
<keyword evidence="1" id="KW-0472">Membrane</keyword>
<keyword evidence="3" id="KW-1185">Reference proteome</keyword>
<dbReference type="SUPFAM" id="SSF82693">
    <property type="entry name" value="Multidrug efflux transporter AcrB pore domain, PN1, PN2, PC1 and PC2 subdomains"/>
    <property type="match status" value="3"/>
</dbReference>
<reference evidence="2 3" key="1">
    <citation type="submission" date="2019-03" db="EMBL/GenBank/DDBJ databases">
        <title>Genomic Encyclopedia of Type Strains, Phase IV (KMG-IV): sequencing the most valuable type-strain genomes for metagenomic binning, comparative biology and taxonomic classification.</title>
        <authorList>
            <person name="Goeker M."/>
        </authorList>
    </citation>
    <scope>NUCLEOTIDE SEQUENCE [LARGE SCALE GENOMIC DNA]</scope>
    <source>
        <strain evidence="2 3">DSM 21100</strain>
    </source>
</reference>
<feature type="transmembrane region" description="Helical" evidence="1">
    <location>
        <begin position="1001"/>
        <end position="1023"/>
    </location>
</feature>
<accession>A0A4R3KMQ5</accession>
<protein>
    <submittedName>
        <fullName evidence="2">Multidrug efflux pump subunit AcrB</fullName>
    </submittedName>
</protein>
<dbReference type="Pfam" id="PF00873">
    <property type="entry name" value="ACR_tran"/>
    <property type="match status" value="2"/>
</dbReference>
<dbReference type="PANTHER" id="PTHR32063">
    <property type="match status" value="1"/>
</dbReference>
<dbReference type="PANTHER" id="PTHR32063:SF0">
    <property type="entry name" value="SWARMING MOTILITY PROTEIN SWRC"/>
    <property type="match status" value="1"/>
</dbReference>
<dbReference type="Proteomes" id="UP000295807">
    <property type="component" value="Unassembled WGS sequence"/>
</dbReference>
<feature type="transmembrane region" description="Helical" evidence="1">
    <location>
        <begin position="424"/>
        <end position="444"/>
    </location>
</feature>
<dbReference type="Gene3D" id="3.30.70.1320">
    <property type="entry name" value="Multidrug efflux transporter AcrB pore domain like"/>
    <property type="match status" value="1"/>
</dbReference>
<comment type="caution">
    <text evidence="2">The sequence shown here is derived from an EMBL/GenBank/DDBJ whole genome shotgun (WGS) entry which is preliminary data.</text>
</comment>
<feature type="transmembrane region" description="Helical" evidence="1">
    <location>
        <begin position="456"/>
        <end position="479"/>
    </location>
</feature>
<dbReference type="RefSeq" id="WP_132130749.1">
    <property type="nucleotide sequence ID" value="NZ_SMAD01000023.1"/>
</dbReference>
<evidence type="ECO:0000313" key="2">
    <source>
        <dbReference type="EMBL" id="TCS84248.1"/>
    </source>
</evidence>
<feature type="transmembrane region" description="Helical" evidence="1">
    <location>
        <begin position="12"/>
        <end position="33"/>
    </location>
</feature>
<feature type="transmembrane region" description="Helical" evidence="1">
    <location>
        <begin position="340"/>
        <end position="358"/>
    </location>
</feature>
<dbReference type="Gene3D" id="3.30.2090.10">
    <property type="entry name" value="Multidrug efflux transporter AcrB TolC docking domain, DN and DC subdomains"/>
    <property type="match status" value="2"/>
</dbReference>
<keyword evidence="1" id="KW-0812">Transmembrane</keyword>
<name>A0A4R3KMQ5_9SPHI</name>
<dbReference type="InterPro" id="IPR027463">
    <property type="entry name" value="AcrB_DN_DC_subdom"/>
</dbReference>
<evidence type="ECO:0000313" key="3">
    <source>
        <dbReference type="Proteomes" id="UP000295807"/>
    </source>
</evidence>
<feature type="transmembrane region" description="Helical" evidence="1">
    <location>
        <begin position="365"/>
        <end position="386"/>
    </location>
</feature>
<proteinExistence type="predicted"/>
<dbReference type="Gene3D" id="3.30.70.1440">
    <property type="entry name" value="Multidrug efflux transporter AcrB pore domain"/>
    <property type="match status" value="1"/>
</dbReference>
<dbReference type="EMBL" id="SMAD01000023">
    <property type="protein sequence ID" value="TCS84248.1"/>
    <property type="molecule type" value="Genomic_DNA"/>
</dbReference>
<feature type="transmembrane region" description="Helical" evidence="1">
    <location>
        <begin position="927"/>
        <end position="947"/>
    </location>
</feature>
<dbReference type="Gene3D" id="1.20.1640.10">
    <property type="entry name" value="Multidrug efflux transporter AcrB transmembrane domain"/>
    <property type="match status" value="3"/>
</dbReference>
<dbReference type="OrthoDB" id="9809409at2"/>
<dbReference type="SUPFAM" id="SSF82866">
    <property type="entry name" value="Multidrug efflux transporter AcrB transmembrane domain"/>
    <property type="match status" value="2"/>
</dbReference>
<sequence length="1068" mass="119165">MKDGAAKIKIPAFSVIIVFFALCVVGASLVPFLSLQLLPSRTLASATVHCYMPNATPETTELELTTPIEDVLSRIKGIKSMNSLSWSGTSYVNMALDKWTDPEMFRFEAATLLRQLTDKLPENASYPTIYLNRPAENSGSNRAILQYSINGPGSVAEIAARVEESFRPALSSIDGIYDISISGARPRRLEVICRDAVMRQLGIGRNEIAGSLQRALSTAHIGTAAWDETGGRSNIIIKQTEMTPAELLELPVTIKGKRIFRLSELAEVEVVPTPASSYYRINGQNRVSLGIYPEEHVNTLVLAGQIKEEITRIGSTLPPGYRVAEQYDATEFIKEELSKIYLRTGLSVVVLLVFVFILARRVRYLLIIIAGLAANVLLSFIFYYFLGLEIHLYSMAGVTISLGLIIDNMIVIVDDIRHTGKNRIFAAILASTLTALGALSVIFFLEEQQQANLLDFAIAIMISLLVSLPVAYLLIPALLEKFPVPVRRNRVYFKRKRGSVRFSRWYRRQIAFMARFRLAFIFFFVLLFGLPVFLLPEEIEKETIWAKLYNKTLGSDTYSQHIRPVVNKIFGGTLRLFVEGGKGGANYGNDNEQRTTLHVNITMPNGATLEQMNAVTEEFEQYLRGFPQLDVFTASVSGPNQARIAIYFKEAYEHGFPFHLKQLLESKAILSGAADFGVYGVGQGFSNALRMENFDSSITVKGYNYDQVYEYASLVRDSLMQYARVKDIVITTQDRWSYRSHYEFEIDVNRPQALALAGTNKSRITSYLGSATEHYSTIGAMILENERVPVIVRSNKGQVAPVWNIMNAPVSGNGQVAGNPNTFTRLGNMSVIEKHKVGEGIYKENREYLLNVHYLFIGTYTLNALVKEKVVNSVNEMLPFGYKAYSPGGRNPFGGDGDYRYLWMLLLVLCIIYAICAILLESLLQPLAVICMIPFSFIGVFLTFYWLNLSFGQGGYASLLMLSGLVTNAALYIINDINFLRKKHSKRIISARDIFVEAYNHKIIPVSITTASAILGLLPFMLAGEESGFWFTLSAGTIGGLVFSVAGVYLLLPLFFSKKQRSQKTGYD</sequence>
<dbReference type="InterPro" id="IPR001036">
    <property type="entry name" value="Acrflvin-R"/>
</dbReference>
<dbReference type="AlphaFoldDB" id="A0A4R3KMQ5"/>
<feature type="transmembrane region" description="Helical" evidence="1">
    <location>
        <begin position="1029"/>
        <end position="1056"/>
    </location>
</feature>
<keyword evidence="1" id="KW-1133">Transmembrane helix</keyword>
<feature type="transmembrane region" description="Helical" evidence="1">
    <location>
        <begin position="959"/>
        <end position="980"/>
    </location>
</feature>
<gene>
    <name evidence="2" type="ORF">EDD80_1234</name>
</gene>
<feature type="transmembrane region" description="Helical" evidence="1">
    <location>
        <begin position="901"/>
        <end position="920"/>
    </location>
</feature>
<dbReference type="GO" id="GO:0005886">
    <property type="term" value="C:plasma membrane"/>
    <property type="evidence" value="ECO:0007669"/>
    <property type="project" value="TreeGrafter"/>
</dbReference>
<evidence type="ECO:0000256" key="1">
    <source>
        <dbReference type="SAM" id="Phobius"/>
    </source>
</evidence>